<dbReference type="Gene3D" id="3.40.50.300">
    <property type="entry name" value="P-loop containing nucleotide triphosphate hydrolases"/>
    <property type="match status" value="2"/>
</dbReference>
<dbReference type="InterPro" id="IPR051396">
    <property type="entry name" value="Bact_Antivir_Def_Nuclease"/>
</dbReference>
<dbReference type="GO" id="GO:0016887">
    <property type="term" value="F:ATP hydrolysis activity"/>
    <property type="evidence" value="ECO:0007669"/>
    <property type="project" value="InterPro"/>
</dbReference>
<protein>
    <submittedName>
        <fullName evidence="3">AAA family ATPase</fullName>
    </submittedName>
</protein>
<dbReference type="InterPro" id="IPR027417">
    <property type="entry name" value="P-loop_NTPase"/>
</dbReference>
<dbReference type="RefSeq" id="WP_190351730.1">
    <property type="nucleotide sequence ID" value="NZ_JACJPY010000049.1"/>
</dbReference>
<dbReference type="SUPFAM" id="SSF52540">
    <property type="entry name" value="P-loop containing nucleoside triphosphate hydrolases"/>
    <property type="match status" value="1"/>
</dbReference>
<evidence type="ECO:0000313" key="3">
    <source>
        <dbReference type="EMBL" id="MBD2151311.1"/>
    </source>
</evidence>
<proteinExistence type="predicted"/>
<reference evidence="3" key="1">
    <citation type="journal article" date="2015" name="ISME J.">
        <title>Draft Genome Sequence of Streptomyces incarnatus NRRL8089, which Produces the Nucleoside Antibiotic Sinefungin.</title>
        <authorList>
            <person name="Oshima K."/>
            <person name="Hattori M."/>
            <person name="Shimizu H."/>
            <person name="Fukuda K."/>
            <person name="Nemoto M."/>
            <person name="Inagaki K."/>
            <person name="Tamura T."/>
        </authorList>
    </citation>
    <scope>NUCLEOTIDE SEQUENCE</scope>
    <source>
        <strain evidence="3">FACHB-1277</strain>
    </source>
</reference>
<dbReference type="AlphaFoldDB" id="A0A926Z6M3"/>
<dbReference type="PANTHER" id="PTHR43581:SF4">
    <property type="entry name" value="ATP_GTP PHOSPHATASE"/>
    <property type="match status" value="1"/>
</dbReference>
<dbReference type="PANTHER" id="PTHR43581">
    <property type="entry name" value="ATP/GTP PHOSPHATASE"/>
    <property type="match status" value="1"/>
</dbReference>
<gene>
    <name evidence="3" type="ORF">H6F44_14445</name>
</gene>
<dbReference type="EMBL" id="JACJPY010000049">
    <property type="protein sequence ID" value="MBD2151311.1"/>
    <property type="molecule type" value="Genomic_DNA"/>
</dbReference>
<dbReference type="Pfam" id="PF13304">
    <property type="entry name" value="AAA_21"/>
    <property type="match status" value="1"/>
</dbReference>
<comment type="caution">
    <text evidence="3">The sequence shown here is derived from an EMBL/GenBank/DDBJ whole genome shotgun (WGS) entry which is preliminary data.</text>
</comment>
<evidence type="ECO:0000313" key="4">
    <source>
        <dbReference type="Proteomes" id="UP000631421"/>
    </source>
</evidence>
<sequence length="497" mass="57637">MHLQRVQVPDFRVLKDVDITFEKDFNPRVFPLGSQNGGGKSTLLQLVFILLYCSANSDSLLALKNLLHGFNLPKDEDKRILAIIDIWDNQNTVKLEFFVCKDYVVQQASNTAEREIEEIRTKFSVFTESKTFQNELNNLSNKLKLLQESIKKIDSNYPELLNPQASYAPIDSEPDDSTKSLLIEMLRAQLWELDIFLEIEDMDKLSSELNFKLEQAKSNLIKSQRTTDFKIKELNAEIDLLKAKLRKDNIIYISDYIATDNSSDNLALLCNVKDLRIDSAHQFFNQLSNRIFLAAPSTQVFLFLSKPSRRSLFLDRDKYYSLLSKSNNKLPGLFTYDFLAVDLLIEYFKTARDQDFRQALETGEYGNNYQNVLKDLRLLLQDKKVNLRSDFSGLTFTKEIYGKTVELEPEDLSHGELKRLSIYVWIKHNNIKDAIVLMDEVDLALHPDWQYQIVSDLLEWEPSNQYILATHSYELCNALTPSHVKILEPKLTERRSD</sequence>
<keyword evidence="1" id="KW-0175">Coiled coil</keyword>
<dbReference type="GO" id="GO:0005524">
    <property type="term" value="F:ATP binding"/>
    <property type="evidence" value="ECO:0007669"/>
    <property type="project" value="InterPro"/>
</dbReference>
<feature type="coiled-coil region" evidence="1">
    <location>
        <begin position="129"/>
        <end position="156"/>
    </location>
</feature>
<dbReference type="InterPro" id="IPR003959">
    <property type="entry name" value="ATPase_AAA_core"/>
</dbReference>
<reference evidence="3" key="2">
    <citation type="submission" date="2020-08" db="EMBL/GenBank/DDBJ databases">
        <authorList>
            <person name="Chen M."/>
            <person name="Teng W."/>
            <person name="Zhao L."/>
            <person name="Hu C."/>
            <person name="Zhou Y."/>
            <person name="Han B."/>
            <person name="Song L."/>
            <person name="Shu W."/>
        </authorList>
    </citation>
    <scope>NUCLEOTIDE SEQUENCE</scope>
    <source>
        <strain evidence="3">FACHB-1277</strain>
    </source>
</reference>
<organism evidence="3 4">
    <name type="scientific">Pseudanabaena cinerea FACHB-1277</name>
    <dbReference type="NCBI Taxonomy" id="2949581"/>
    <lineage>
        <taxon>Bacteria</taxon>
        <taxon>Bacillati</taxon>
        <taxon>Cyanobacteriota</taxon>
        <taxon>Cyanophyceae</taxon>
        <taxon>Pseudanabaenales</taxon>
        <taxon>Pseudanabaenaceae</taxon>
        <taxon>Pseudanabaena</taxon>
        <taxon>Pseudanabaena cinerea</taxon>
    </lineage>
</organism>
<feature type="domain" description="ATPase AAA-type core" evidence="2">
    <location>
        <begin position="354"/>
        <end position="476"/>
    </location>
</feature>
<dbReference type="Proteomes" id="UP000631421">
    <property type="component" value="Unassembled WGS sequence"/>
</dbReference>
<keyword evidence="4" id="KW-1185">Reference proteome</keyword>
<accession>A0A926Z6M3</accession>
<evidence type="ECO:0000259" key="2">
    <source>
        <dbReference type="Pfam" id="PF13304"/>
    </source>
</evidence>
<name>A0A926Z6M3_9CYAN</name>
<evidence type="ECO:0000256" key="1">
    <source>
        <dbReference type="SAM" id="Coils"/>
    </source>
</evidence>